<reference evidence="19" key="3">
    <citation type="journal article" date="2014" name="Nature">
        <title>Elephant shark genome provides unique insights into gnathostome evolution.</title>
        <authorList>
            <consortium name="International Elephant Shark Genome Sequencing Consortium"/>
            <person name="Venkatesh B."/>
            <person name="Lee A.P."/>
            <person name="Ravi V."/>
            <person name="Maurya A.K."/>
            <person name="Lian M.M."/>
            <person name="Swann J.B."/>
            <person name="Ohta Y."/>
            <person name="Flajnik M.F."/>
            <person name="Sutoh Y."/>
            <person name="Kasahara M."/>
            <person name="Hoon S."/>
            <person name="Gangu V."/>
            <person name="Roy S.W."/>
            <person name="Irimia M."/>
            <person name="Korzh V."/>
            <person name="Kondrychyn I."/>
            <person name="Lim Z.W."/>
            <person name="Tay B.H."/>
            <person name="Tohari S."/>
            <person name="Kong K.W."/>
            <person name="Ho S."/>
            <person name="Lorente-Galdos B."/>
            <person name="Quilez J."/>
            <person name="Marques-Bonet T."/>
            <person name="Raney B.J."/>
            <person name="Ingham P.W."/>
            <person name="Tay A."/>
            <person name="Hillier L.W."/>
            <person name="Minx P."/>
            <person name="Boehm T."/>
            <person name="Wilson R.K."/>
            <person name="Brenner S."/>
            <person name="Warren W.C."/>
        </authorList>
    </citation>
    <scope>NUCLEOTIDE SEQUENCE [LARGE SCALE GENOMIC DNA]</scope>
</reference>
<reference evidence="19" key="2">
    <citation type="journal article" date="2007" name="PLoS Biol.">
        <title>Survey sequencing and comparative analysis of the elephant shark (Callorhinchus milii) genome.</title>
        <authorList>
            <person name="Venkatesh B."/>
            <person name="Kirkness E.F."/>
            <person name="Loh Y.H."/>
            <person name="Halpern A.L."/>
            <person name="Lee A.P."/>
            <person name="Johnson J."/>
            <person name="Dandona N."/>
            <person name="Viswanathan L.D."/>
            <person name="Tay A."/>
            <person name="Venter J.C."/>
            <person name="Strausberg R.L."/>
            <person name="Brenner S."/>
        </authorList>
    </citation>
    <scope>NUCLEOTIDE SEQUENCE [LARGE SCALE GENOMIC DNA]</scope>
</reference>
<protein>
    <recommendedName>
        <fullName evidence="5">RING-type E3 ubiquitin transferase</fullName>
        <ecNumber evidence="5">2.3.2.27</ecNumber>
    </recommendedName>
</protein>
<evidence type="ECO:0000256" key="5">
    <source>
        <dbReference type="ARBA" id="ARBA00012483"/>
    </source>
</evidence>
<dbReference type="PROSITE" id="PS00518">
    <property type="entry name" value="ZF_RING_1"/>
    <property type="match status" value="1"/>
</dbReference>
<evidence type="ECO:0000259" key="15">
    <source>
        <dbReference type="PROSITE" id="PS50089"/>
    </source>
</evidence>
<dbReference type="PROSITE" id="PS50089">
    <property type="entry name" value="ZF_RING_2"/>
    <property type="match status" value="1"/>
</dbReference>
<sequence>MASGLQAESWTEELNCAICLDVFTDPVSLGCGHNFCRSCIIRSWEKQENRSCPECRQVTAERKLQVNRALAKMVEKAREFCLDPTLTAVKRQCEKHWEDLKLFCETDKKLICSICRDAKEHRGHSFLPIDEAAEIYKVPINSRGIHSVSTSCFHVKHFYFVRLLQDQVKSSLASLTQRKGKALQAEAKQREKISQLKKQVKGLQTHVAGEFAKMHQSLTDREQRVMGDLRQREKEVIKRMKRNLREIQCKLHSVEQELSELQTQMRKDDLTFLQAEAAGNRRVSDEGFDLSVCEDELPVGIYKGPIQYTVWRQMIHGISPAPASLTLDPDTASPYLILSEDLTSVSHADKRQQLPDSPKRFDPLVIVLGSEGFTSGRHYWEVQVANKTKWDVGLARESVSRKITNTLSPEDGFWAVYLRNGDEYKACTQPPTRLPLRERPGKLGVYLDFEGGQVTFYNADNMSHLHTFTQTFTEKLYPYFSPGNNDGGKNCDPLRICRVTDH</sequence>
<dbReference type="GeneTree" id="ENSGT00940000158537"/>
<reference evidence="19" key="1">
    <citation type="journal article" date="2006" name="Science">
        <title>Ancient noncoding elements conserved in the human genome.</title>
        <authorList>
            <person name="Venkatesh B."/>
            <person name="Kirkness E.F."/>
            <person name="Loh Y.H."/>
            <person name="Halpern A.L."/>
            <person name="Lee A.P."/>
            <person name="Johnson J."/>
            <person name="Dandona N."/>
            <person name="Viswanathan L.D."/>
            <person name="Tay A."/>
            <person name="Venter J.C."/>
            <person name="Strausberg R.L."/>
            <person name="Brenner S."/>
        </authorList>
    </citation>
    <scope>NUCLEOTIDE SEQUENCE [LARGE SCALE GENOMIC DNA]</scope>
</reference>
<dbReference type="InterPro" id="IPR001870">
    <property type="entry name" value="B30.2/SPRY"/>
</dbReference>
<dbReference type="InterPro" id="IPR000315">
    <property type="entry name" value="Znf_B-box"/>
</dbReference>
<dbReference type="GO" id="GO:0005737">
    <property type="term" value="C:cytoplasm"/>
    <property type="evidence" value="ECO:0007669"/>
    <property type="project" value="UniProtKB-SubCell"/>
</dbReference>
<dbReference type="Ensembl" id="ENSCMIT00000013168.1">
    <property type="protein sequence ID" value="ENSCMIP00000012877.1"/>
    <property type="gene ID" value="ENSCMIG00000006525.1"/>
</dbReference>
<dbReference type="InterPro" id="IPR013083">
    <property type="entry name" value="Znf_RING/FYVE/PHD"/>
</dbReference>
<reference evidence="18" key="4">
    <citation type="submission" date="2025-08" db="UniProtKB">
        <authorList>
            <consortium name="Ensembl"/>
        </authorList>
    </citation>
    <scope>IDENTIFICATION</scope>
</reference>
<keyword evidence="11" id="KW-0862">Zinc</keyword>
<dbReference type="GO" id="GO:0061630">
    <property type="term" value="F:ubiquitin protein ligase activity"/>
    <property type="evidence" value="ECO:0007669"/>
    <property type="project" value="UniProtKB-EC"/>
</dbReference>
<keyword evidence="10" id="KW-0833">Ubl conjugation pathway</keyword>
<keyword evidence="19" id="KW-1185">Reference proteome</keyword>
<evidence type="ECO:0000256" key="11">
    <source>
        <dbReference type="ARBA" id="ARBA00022833"/>
    </source>
</evidence>
<evidence type="ECO:0000256" key="10">
    <source>
        <dbReference type="ARBA" id="ARBA00022786"/>
    </source>
</evidence>
<dbReference type="SMART" id="SM00449">
    <property type="entry name" value="SPRY"/>
    <property type="match status" value="1"/>
</dbReference>
<dbReference type="CDD" id="cd19800">
    <property type="entry name" value="Bbox2_xNF7-like"/>
    <property type="match status" value="1"/>
</dbReference>
<dbReference type="SUPFAM" id="SSF57850">
    <property type="entry name" value="RING/U-box"/>
    <property type="match status" value="1"/>
</dbReference>
<evidence type="ECO:0000256" key="1">
    <source>
        <dbReference type="ARBA" id="ARBA00000900"/>
    </source>
</evidence>
<dbReference type="PANTHER" id="PTHR24103">
    <property type="entry name" value="E3 UBIQUITIN-PROTEIN LIGASE TRIM"/>
    <property type="match status" value="1"/>
</dbReference>
<dbReference type="InterPro" id="IPR017907">
    <property type="entry name" value="Znf_RING_CS"/>
</dbReference>
<dbReference type="Gene3D" id="3.30.160.60">
    <property type="entry name" value="Classic Zinc Finger"/>
    <property type="match status" value="1"/>
</dbReference>
<proteinExistence type="inferred from homology"/>
<dbReference type="PROSITE" id="PS50188">
    <property type="entry name" value="B302_SPRY"/>
    <property type="match status" value="1"/>
</dbReference>
<dbReference type="Pfam" id="PF13765">
    <property type="entry name" value="PRY"/>
    <property type="match status" value="1"/>
</dbReference>
<dbReference type="Gene3D" id="3.30.40.10">
    <property type="entry name" value="Zinc/RING finger domain, C3HC4 (zinc finger)"/>
    <property type="match status" value="1"/>
</dbReference>
<dbReference type="InterPro" id="IPR013320">
    <property type="entry name" value="ConA-like_dom_sf"/>
</dbReference>
<dbReference type="InParanoid" id="A0A4W3HCK7"/>
<dbReference type="InterPro" id="IPR020457">
    <property type="entry name" value="Znf_B-box_chordata"/>
</dbReference>
<dbReference type="Pfam" id="PF13445">
    <property type="entry name" value="zf-RING_UBOX"/>
    <property type="match status" value="1"/>
</dbReference>
<dbReference type="SUPFAM" id="SSF57845">
    <property type="entry name" value="B-box zinc-binding domain"/>
    <property type="match status" value="1"/>
</dbReference>
<comment type="similarity">
    <text evidence="4">Belongs to the TRIM/RBCC family.</text>
</comment>
<dbReference type="InterPro" id="IPR043136">
    <property type="entry name" value="B30.2/SPRY_sf"/>
</dbReference>
<dbReference type="SMART" id="SM00336">
    <property type="entry name" value="BBOX"/>
    <property type="match status" value="1"/>
</dbReference>
<dbReference type="OMA" id="LEPMERN"/>
<dbReference type="CDD" id="cd13733">
    <property type="entry name" value="SPRY_PRY_C-I_1"/>
    <property type="match status" value="1"/>
</dbReference>
<evidence type="ECO:0000256" key="14">
    <source>
        <dbReference type="SAM" id="Coils"/>
    </source>
</evidence>
<evidence type="ECO:0000256" key="6">
    <source>
        <dbReference type="ARBA" id="ARBA00022490"/>
    </source>
</evidence>
<dbReference type="SUPFAM" id="SSF49899">
    <property type="entry name" value="Concanavalin A-like lectins/glucanases"/>
    <property type="match status" value="1"/>
</dbReference>
<evidence type="ECO:0000256" key="3">
    <source>
        <dbReference type="ARBA" id="ARBA00004906"/>
    </source>
</evidence>
<dbReference type="PRINTS" id="PR01407">
    <property type="entry name" value="BUTYPHLNCDUF"/>
</dbReference>
<name>A0A4W3HCK7_CALMI</name>
<accession>A0A4W3HCK7</accession>
<evidence type="ECO:0000256" key="12">
    <source>
        <dbReference type="ARBA" id="ARBA00023054"/>
    </source>
</evidence>
<evidence type="ECO:0000256" key="9">
    <source>
        <dbReference type="ARBA" id="ARBA00022771"/>
    </source>
</evidence>
<comment type="catalytic activity">
    <reaction evidence="1">
        <text>S-ubiquitinyl-[E2 ubiquitin-conjugating enzyme]-L-cysteine + [acceptor protein]-L-lysine = [E2 ubiquitin-conjugating enzyme]-L-cysteine + N(6)-ubiquitinyl-[acceptor protein]-L-lysine.</text>
        <dbReference type="EC" id="2.3.2.27"/>
    </reaction>
</comment>
<evidence type="ECO:0000256" key="4">
    <source>
        <dbReference type="ARBA" id="ARBA00008518"/>
    </source>
</evidence>
<evidence type="ECO:0000256" key="8">
    <source>
        <dbReference type="ARBA" id="ARBA00022723"/>
    </source>
</evidence>
<dbReference type="PROSITE" id="PS50119">
    <property type="entry name" value="ZF_BBOX"/>
    <property type="match status" value="1"/>
</dbReference>
<comment type="pathway">
    <text evidence="3">Protein modification; protein ubiquitination.</text>
</comment>
<evidence type="ECO:0000313" key="18">
    <source>
        <dbReference type="Ensembl" id="ENSCMIP00000012877.1"/>
    </source>
</evidence>
<dbReference type="FunFam" id="2.60.120.920:FF:000004">
    <property type="entry name" value="Butyrophilin subfamily 1 member A1"/>
    <property type="match status" value="1"/>
</dbReference>
<dbReference type="InterPro" id="IPR003879">
    <property type="entry name" value="Butyrophylin_SPRY"/>
</dbReference>
<dbReference type="GO" id="GO:0008270">
    <property type="term" value="F:zinc ion binding"/>
    <property type="evidence" value="ECO:0007669"/>
    <property type="project" value="UniProtKB-KW"/>
</dbReference>
<feature type="domain" description="B box-type" evidence="16">
    <location>
        <begin position="93"/>
        <end position="129"/>
    </location>
</feature>
<dbReference type="PRINTS" id="PR01406">
    <property type="entry name" value="BBOXZNFINGER"/>
</dbReference>
<feature type="coiled-coil region" evidence="14">
    <location>
        <begin position="230"/>
        <end position="264"/>
    </location>
</feature>
<dbReference type="InterPro" id="IPR003877">
    <property type="entry name" value="SPRY_dom"/>
</dbReference>
<dbReference type="AlphaFoldDB" id="A0A4W3HCK7"/>
<dbReference type="InterPro" id="IPR001841">
    <property type="entry name" value="Znf_RING"/>
</dbReference>
<keyword evidence="8" id="KW-0479">Metal-binding</keyword>
<reference evidence="18" key="5">
    <citation type="submission" date="2025-09" db="UniProtKB">
        <authorList>
            <consortium name="Ensembl"/>
        </authorList>
    </citation>
    <scope>IDENTIFICATION</scope>
</reference>
<comment type="subcellular location">
    <subcellularLocation>
        <location evidence="2">Cytoplasm</location>
    </subcellularLocation>
</comment>
<keyword evidence="12 14" id="KW-0175">Coiled coil</keyword>
<dbReference type="SMART" id="SM00589">
    <property type="entry name" value="PRY"/>
    <property type="match status" value="1"/>
</dbReference>
<organism evidence="18 19">
    <name type="scientific">Callorhinchus milii</name>
    <name type="common">Ghost shark</name>
    <dbReference type="NCBI Taxonomy" id="7868"/>
    <lineage>
        <taxon>Eukaryota</taxon>
        <taxon>Metazoa</taxon>
        <taxon>Chordata</taxon>
        <taxon>Craniata</taxon>
        <taxon>Vertebrata</taxon>
        <taxon>Chondrichthyes</taxon>
        <taxon>Holocephali</taxon>
        <taxon>Chimaeriformes</taxon>
        <taxon>Callorhinchidae</taxon>
        <taxon>Callorhinchus</taxon>
    </lineage>
</organism>
<dbReference type="CDD" id="cd16594">
    <property type="entry name" value="RING-HC_TRIM7-like_C-IV"/>
    <property type="match status" value="1"/>
</dbReference>
<dbReference type="EC" id="2.3.2.27" evidence="5"/>
<dbReference type="InterPro" id="IPR006574">
    <property type="entry name" value="PRY"/>
</dbReference>
<keyword evidence="7" id="KW-0808">Transferase</keyword>
<dbReference type="Proteomes" id="UP000314986">
    <property type="component" value="Unassembled WGS sequence"/>
</dbReference>
<evidence type="ECO:0000256" key="7">
    <source>
        <dbReference type="ARBA" id="ARBA00022679"/>
    </source>
</evidence>
<keyword evidence="9 13" id="KW-0863">Zinc-finger</keyword>
<evidence type="ECO:0000313" key="19">
    <source>
        <dbReference type="Proteomes" id="UP000314986"/>
    </source>
</evidence>
<dbReference type="Gene3D" id="2.60.120.920">
    <property type="match status" value="1"/>
</dbReference>
<dbReference type="Pfam" id="PF00643">
    <property type="entry name" value="zf-B_box"/>
    <property type="match status" value="1"/>
</dbReference>
<feature type="domain" description="B30.2/SPRY" evidence="17">
    <location>
        <begin position="305"/>
        <end position="502"/>
    </location>
</feature>
<evidence type="ECO:0000256" key="2">
    <source>
        <dbReference type="ARBA" id="ARBA00004496"/>
    </source>
</evidence>
<dbReference type="Pfam" id="PF00622">
    <property type="entry name" value="SPRY"/>
    <property type="match status" value="1"/>
</dbReference>
<keyword evidence="6" id="KW-0963">Cytoplasm</keyword>
<evidence type="ECO:0000259" key="16">
    <source>
        <dbReference type="PROSITE" id="PS50119"/>
    </source>
</evidence>
<feature type="domain" description="RING-type" evidence="15">
    <location>
        <begin position="16"/>
        <end position="56"/>
    </location>
</feature>
<dbReference type="InterPro" id="IPR027370">
    <property type="entry name" value="Znf-RING_euk"/>
</dbReference>
<evidence type="ECO:0000259" key="17">
    <source>
        <dbReference type="PROSITE" id="PS50188"/>
    </source>
</evidence>
<dbReference type="InterPro" id="IPR050143">
    <property type="entry name" value="TRIM/RBCC"/>
</dbReference>
<dbReference type="SMART" id="SM00184">
    <property type="entry name" value="RING"/>
    <property type="match status" value="1"/>
</dbReference>
<evidence type="ECO:0000256" key="13">
    <source>
        <dbReference type="PROSITE-ProRule" id="PRU00024"/>
    </source>
</evidence>